<organism evidence="1 2">
    <name type="scientific">Coprinellus micaceus</name>
    <name type="common">Glistening ink-cap mushroom</name>
    <name type="synonym">Coprinus micaceus</name>
    <dbReference type="NCBI Taxonomy" id="71717"/>
    <lineage>
        <taxon>Eukaryota</taxon>
        <taxon>Fungi</taxon>
        <taxon>Dikarya</taxon>
        <taxon>Basidiomycota</taxon>
        <taxon>Agaricomycotina</taxon>
        <taxon>Agaricomycetes</taxon>
        <taxon>Agaricomycetidae</taxon>
        <taxon>Agaricales</taxon>
        <taxon>Agaricineae</taxon>
        <taxon>Psathyrellaceae</taxon>
        <taxon>Coprinellus</taxon>
    </lineage>
</organism>
<protein>
    <submittedName>
        <fullName evidence="1">Uncharacterized protein</fullName>
    </submittedName>
</protein>
<evidence type="ECO:0000313" key="1">
    <source>
        <dbReference type="EMBL" id="TEB30742.1"/>
    </source>
</evidence>
<proteinExistence type="predicted"/>
<gene>
    <name evidence="1" type="ORF">FA13DRAFT_492444</name>
</gene>
<dbReference type="AlphaFoldDB" id="A0A4Y7TAX0"/>
<evidence type="ECO:0000313" key="2">
    <source>
        <dbReference type="Proteomes" id="UP000298030"/>
    </source>
</evidence>
<accession>A0A4Y7TAX0</accession>
<dbReference type="Proteomes" id="UP000298030">
    <property type="component" value="Unassembled WGS sequence"/>
</dbReference>
<dbReference type="EMBL" id="QPFP01000021">
    <property type="protein sequence ID" value="TEB30742.1"/>
    <property type="molecule type" value="Genomic_DNA"/>
</dbReference>
<name>A0A4Y7TAX0_COPMI</name>
<keyword evidence="2" id="KW-1185">Reference proteome</keyword>
<sequence length="74" mass="8431">MPLSAPPAARSVDWTAVPETLEPEKSCAEEILPTARHQGSICQRKRLQRRTWVAIMHSNSVDDSLKELHRYKCC</sequence>
<reference evidence="1 2" key="1">
    <citation type="journal article" date="2019" name="Nat. Ecol. Evol.">
        <title>Megaphylogeny resolves global patterns of mushroom evolution.</title>
        <authorList>
            <person name="Varga T."/>
            <person name="Krizsan K."/>
            <person name="Foldi C."/>
            <person name="Dima B."/>
            <person name="Sanchez-Garcia M."/>
            <person name="Sanchez-Ramirez S."/>
            <person name="Szollosi G.J."/>
            <person name="Szarkandi J.G."/>
            <person name="Papp V."/>
            <person name="Albert L."/>
            <person name="Andreopoulos W."/>
            <person name="Angelini C."/>
            <person name="Antonin V."/>
            <person name="Barry K.W."/>
            <person name="Bougher N.L."/>
            <person name="Buchanan P."/>
            <person name="Buyck B."/>
            <person name="Bense V."/>
            <person name="Catcheside P."/>
            <person name="Chovatia M."/>
            <person name="Cooper J."/>
            <person name="Damon W."/>
            <person name="Desjardin D."/>
            <person name="Finy P."/>
            <person name="Geml J."/>
            <person name="Haridas S."/>
            <person name="Hughes K."/>
            <person name="Justo A."/>
            <person name="Karasinski D."/>
            <person name="Kautmanova I."/>
            <person name="Kiss B."/>
            <person name="Kocsube S."/>
            <person name="Kotiranta H."/>
            <person name="LaButti K.M."/>
            <person name="Lechner B.E."/>
            <person name="Liimatainen K."/>
            <person name="Lipzen A."/>
            <person name="Lukacs Z."/>
            <person name="Mihaltcheva S."/>
            <person name="Morgado L.N."/>
            <person name="Niskanen T."/>
            <person name="Noordeloos M.E."/>
            <person name="Ohm R.A."/>
            <person name="Ortiz-Santana B."/>
            <person name="Ovrebo C."/>
            <person name="Racz N."/>
            <person name="Riley R."/>
            <person name="Savchenko A."/>
            <person name="Shiryaev A."/>
            <person name="Soop K."/>
            <person name="Spirin V."/>
            <person name="Szebenyi C."/>
            <person name="Tomsovsky M."/>
            <person name="Tulloss R.E."/>
            <person name="Uehling J."/>
            <person name="Grigoriev I.V."/>
            <person name="Vagvolgyi C."/>
            <person name="Papp T."/>
            <person name="Martin F.M."/>
            <person name="Miettinen O."/>
            <person name="Hibbett D.S."/>
            <person name="Nagy L.G."/>
        </authorList>
    </citation>
    <scope>NUCLEOTIDE SEQUENCE [LARGE SCALE GENOMIC DNA]</scope>
    <source>
        <strain evidence="1 2">FP101781</strain>
    </source>
</reference>
<comment type="caution">
    <text evidence="1">The sequence shown here is derived from an EMBL/GenBank/DDBJ whole genome shotgun (WGS) entry which is preliminary data.</text>
</comment>